<organism evidence="2 3">
    <name type="scientific">Setaria viridis</name>
    <name type="common">Green bristlegrass</name>
    <name type="synonym">Setaria italica subsp. viridis</name>
    <dbReference type="NCBI Taxonomy" id="4556"/>
    <lineage>
        <taxon>Eukaryota</taxon>
        <taxon>Viridiplantae</taxon>
        <taxon>Streptophyta</taxon>
        <taxon>Embryophyta</taxon>
        <taxon>Tracheophyta</taxon>
        <taxon>Spermatophyta</taxon>
        <taxon>Magnoliopsida</taxon>
        <taxon>Liliopsida</taxon>
        <taxon>Poales</taxon>
        <taxon>Poaceae</taxon>
        <taxon>PACMAD clade</taxon>
        <taxon>Panicoideae</taxon>
        <taxon>Panicodae</taxon>
        <taxon>Paniceae</taxon>
        <taxon>Cenchrinae</taxon>
        <taxon>Setaria</taxon>
    </lineage>
</organism>
<evidence type="ECO:0000313" key="3">
    <source>
        <dbReference type="Proteomes" id="UP000298652"/>
    </source>
</evidence>
<name>A0A4U6VWQ9_SETVI</name>
<accession>A0A4U6VWQ9</accession>
<dbReference type="OMA" id="RIQGAMW"/>
<proteinExistence type="predicted"/>
<dbReference type="PANTHER" id="PTHR35324">
    <property type="entry name" value="BNAA08G03750D PROTEIN"/>
    <property type="match status" value="1"/>
</dbReference>
<evidence type="ECO:0000313" key="2">
    <source>
        <dbReference type="EMBL" id="TKW29367.1"/>
    </source>
</evidence>
<reference evidence="2" key="1">
    <citation type="submission" date="2019-03" db="EMBL/GenBank/DDBJ databases">
        <title>WGS assembly of Setaria viridis.</title>
        <authorList>
            <person name="Huang P."/>
            <person name="Jenkins J."/>
            <person name="Grimwood J."/>
            <person name="Barry K."/>
            <person name="Healey A."/>
            <person name="Mamidi S."/>
            <person name="Sreedasyam A."/>
            <person name="Shu S."/>
            <person name="Feldman M."/>
            <person name="Wu J."/>
            <person name="Yu Y."/>
            <person name="Chen C."/>
            <person name="Johnson J."/>
            <person name="Rokhsar D."/>
            <person name="Baxter I."/>
            <person name="Schmutz J."/>
            <person name="Brutnell T."/>
            <person name="Kellogg E."/>
        </authorList>
    </citation>
    <scope>NUCLEOTIDE SEQUENCE [LARGE SCALE GENOMIC DNA]</scope>
</reference>
<dbReference type="AlphaFoldDB" id="A0A4U6VWQ9"/>
<keyword evidence="3" id="KW-1185">Reference proteome</keyword>
<feature type="region of interest" description="Disordered" evidence="1">
    <location>
        <begin position="59"/>
        <end position="108"/>
    </location>
</feature>
<evidence type="ECO:0000256" key="1">
    <source>
        <dbReference type="SAM" id="MobiDB-lite"/>
    </source>
</evidence>
<dbReference type="EMBL" id="CM016554">
    <property type="protein sequence ID" value="TKW29367.1"/>
    <property type="molecule type" value="Genomic_DNA"/>
</dbReference>
<dbReference type="Proteomes" id="UP000298652">
    <property type="component" value="Chromosome 3"/>
</dbReference>
<sequence length="108" mass="11494">MSSSMVSSKTSLPAAAGYGGDGEGGSVDAASSAARVTSCLYLHPGAGTLDRDAVLRRIRHRRRHNRLRDTLRSMLQAPPPPPQEPENMDGGAAERQLPWPLDDAFSAP</sequence>
<dbReference type="Gramene" id="TKW29367">
    <property type="protein sequence ID" value="TKW29367"/>
    <property type="gene ID" value="SEVIR_3G391100v2"/>
</dbReference>
<feature type="region of interest" description="Disordered" evidence="1">
    <location>
        <begin position="1"/>
        <end position="30"/>
    </location>
</feature>
<feature type="compositionally biased region" description="Low complexity" evidence="1">
    <location>
        <begin position="1"/>
        <end position="16"/>
    </location>
</feature>
<dbReference type="PANTHER" id="PTHR35324:SF4">
    <property type="entry name" value="EXPRESSED PROTEIN"/>
    <property type="match status" value="1"/>
</dbReference>
<protein>
    <submittedName>
        <fullName evidence="2">Uncharacterized protein</fullName>
    </submittedName>
</protein>
<gene>
    <name evidence="2" type="ORF">SEVIR_3G391100v2</name>
</gene>